<evidence type="ECO:0000256" key="1">
    <source>
        <dbReference type="ARBA" id="ARBA00004478"/>
    </source>
</evidence>
<keyword evidence="9" id="KW-1185">Reference proteome</keyword>
<evidence type="ECO:0000256" key="7">
    <source>
        <dbReference type="SAM" id="Phobius"/>
    </source>
</evidence>
<dbReference type="Pfam" id="PF00939">
    <property type="entry name" value="Na_sulph_symp"/>
    <property type="match status" value="1"/>
</dbReference>
<dbReference type="InterPro" id="IPR030676">
    <property type="entry name" value="CitT-rel"/>
</dbReference>
<dbReference type="AlphaFoldDB" id="A0AAW1Y2X4"/>
<sequence length="83" mass="8933">MESFALHLSPPRPCVAVRFFVPKPVEVTPQAWQLLAIFLSTIAGLVLSPLPVGAWAFLGLTTSVVTRTLTFPAAFSAFTSESQ</sequence>
<protein>
    <submittedName>
        <fullName evidence="8">Uncharacterized protein</fullName>
    </submittedName>
</protein>
<keyword evidence="4" id="KW-1001">Plastid inner membrane</keyword>
<proteinExistence type="inferred from homology"/>
<evidence type="ECO:0000256" key="4">
    <source>
        <dbReference type="ARBA" id="ARBA00022780"/>
    </source>
</evidence>
<keyword evidence="5 7" id="KW-1133">Transmembrane helix</keyword>
<evidence type="ECO:0000256" key="6">
    <source>
        <dbReference type="ARBA" id="ARBA00023136"/>
    </source>
</evidence>
<reference evidence="8 9" key="1">
    <citation type="journal article" date="2023" name="G3 (Bethesda)">
        <title>A chromosome-length genome assembly and annotation of blackberry (Rubus argutus, cv. 'Hillquist').</title>
        <authorList>
            <person name="Bruna T."/>
            <person name="Aryal R."/>
            <person name="Dudchenko O."/>
            <person name="Sargent D.J."/>
            <person name="Mead D."/>
            <person name="Buti M."/>
            <person name="Cavallini A."/>
            <person name="Hytonen T."/>
            <person name="Andres J."/>
            <person name="Pham M."/>
            <person name="Weisz D."/>
            <person name="Mascagni F."/>
            <person name="Usai G."/>
            <person name="Natali L."/>
            <person name="Bassil N."/>
            <person name="Fernandez G.E."/>
            <person name="Lomsadze A."/>
            <person name="Armour M."/>
            <person name="Olukolu B."/>
            <person name="Poorten T."/>
            <person name="Britton C."/>
            <person name="Davik J."/>
            <person name="Ashrafi H."/>
            <person name="Aiden E.L."/>
            <person name="Borodovsky M."/>
            <person name="Worthington M."/>
        </authorList>
    </citation>
    <scope>NUCLEOTIDE SEQUENCE [LARGE SCALE GENOMIC DNA]</scope>
    <source>
        <strain evidence="8">PI 553951</strain>
    </source>
</reference>
<gene>
    <name evidence="8" type="ORF">M0R45_008868</name>
</gene>
<dbReference type="Proteomes" id="UP001457282">
    <property type="component" value="Unassembled WGS sequence"/>
</dbReference>
<evidence type="ECO:0000256" key="3">
    <source>
        <dbReference type="ARBA" id="ARBA00022692"/>
    </source>
</evidence>
<keyword evidence="4" id="KW-0934">Plastid</keyword>
<comment type="similarity">
    <text evidence="2">Belongs to the SLC13A/DASS transporter (TC 2.A.47) family. DIT1 subfamily.</text>
</comment>
<comment type="subcellular location">
    <subcellularLocation>
        <location evidence="1">Plastid</location>
        <location evidence="1">Chloroplast inner membrane</location>
        <topology evidence="1">Multi-pass membrane protein</topology>
    </subcellularLocation>
</comment>
<keyword evidence="6 7" id="KW-0472">Membrane</keyword>
<comment type="caution">
    <text evidence="8">The sequence shown here is derived from an EMBL/GenBank/DDBJ whole genome shotgun (WGS) entry which is preliminary data.</text>
</comment>
<dbReference type="PANTHER" id="PTHR42826">
    <property type="entry name" value="DICARBOXYLATE TRANSPORTER 2.1, CHLOROPLASTIC"/>
    <property type="match status" value="1"/>
</dbReference>
<evidence type="ECO:0000256" key="5">
    <source>
        <dbReference type="ARBA" id="ARBA00022989"/>
    </source>
</evidence>
<accession>A0AAW1Y2X4</accession>
<dbReference type="EMBL" id="JBEDUW010000002">
    <property type="protein sequence ID" value="KAK9943254.1"/>
    <property type="molecule type" value="Genomic_DNA"/>
</dbReference>
<evidence type="ECO:0000313" key="9">
    <source>
        <dbReference type="Proteomes" id="UP001457282"/>
    </source>
</evidence>
<keyword evidence="3 7" id="KW-0812">Transmembrane</keyword>
<evidence type="ECO:0000256" key="2">
    <source>
        <dbReference type="ARBA" id="ARBA00007349"/>
    </source>
</evidence>
<dbReference type="GO" id="GO:0009706">
    <property type="term" value="C:chloroplast inner membrane"/>
    <property type="evidence" value="ECO:0007669"/>
    <property type="project" value="UniProtKB-SubCell"/>
</dbReference>
<name>A0AAW1Y2X4_RUBAR</name>
<evidence type="ECO:0000313" key="8">
    <source>
        <dbReference type="EMBL" id="KAK9943254.1"/>
    </source>
</evidence>
<organism evidence="8 9">
    <name type="scientific">Rubus argutus</name>
    <name type="common">Southern blackberry</name>
    <dbReference type="NCBI Taxonomy" id="59490"/>
    <lineage>
        <taxon>Eukaryota</taxon>
        <taxon>Viridiplantae</taxon>
        <taxon>Streptophyta</taxon>
        <taxon>Embryophyta</taxon>
        <taxon>Tracheophyta</taxon>
        <taxon>Spermatophyta</taxon>
        <taxon>Magnoliopsida</taxon>
        <taxon>eudicotyledons</taxon>
        <taxon>Gunneridae</taxon>
        <taxon>Pentapetalae</taxon>
        <taxon>rosids</taxon>
        <taxon>fabids</taxon>
        <taxon>Rosales</taxon>
        <taxon>Rosaceae</taxon>
        <taxon>Rosoideae</taxon>
        <taxon>Rosoideae incertae sedis</taxon>
        <taxon>Rubus</taxon>
    </lineage>
</organism>
<feature type="transmembrane region" description="Helical" evidence="7">
    <location>
        <begin position="31"/>
        <end position="58"/>
    </location>
</feature>
<dbReference type="InterPro" id="IPR001898">
    <property type="entry name" value="SLC13A/DASS"/>
</dbReference>
<dbReference type="GO" id="GO:0015140">
    <property type="term" value="F:malate transmembrane transporter activity"/>
    <property type="evidence" value="ECO:0007669"/>
    <property type="project" value="UniProtKB-ARBA"/>
</dbReference>